<evidence type="ECO:0000313" key="2">
    <source>
        <dbReference type="EMBL" id="GBP85353.1"/>
    </source>
</evidence>
<gene>
    <name evidence="2" type="ORF">EVAR_78836_1</name>
</gene>
<evidence type="ECO:0000256" key="1">
    <source>
        <dbReference type="SAM" id="MobiDB-lite"/>
    </source>
</evidence>
<evidence type="ECO:0000313" key="3">
    <source>
        <dbReference type="Proteomes" id="UP000299102"/>
    </source>
</evidence>
<comment type="caution">
    <text evidence="2">The sequence shown here is derived from an EMBL/GenBank/DDBJ whole genome shotgun (WGS) entry which is preliminary data.</text>
</comment>
<proteinExistence type="predicted"/>
<dbReference type="OrthoDB" id="7439502at2759"/>
<protein>
    <submittedName>
        <fullName evidence="2">Uncharacterized protein</fullName>
    </submittedName>
</protein>
<dbReference type="EMBL" id="BGZK01001731">
    <property type="protein sequence ID" value="GBP85353.1"/>
    <property type="molecule type" value="Genomic_DNA"/>
</dbReference>
<keyword evidence="3" id="KW-1185">Reference proteome</keyword>
<organism evidence="2 3">
    <name type="scientific">Eumeta variegata</name>
    <name type="common">Bagworm moth</name>
    <name type="synonym">Eumeta japonica</name>
    <dbReference type="NCBI Taxonomy" id="151549"/>
    <lineage>
        <taxon>Eukaryota</taxon>
        <taxon>Metazoa</taxon>
        <taxon>Ecdysozoa</taxon>
        <taxon>Arthropoda</taxon>
        <taxon>Hexapoda</taxon>
        <taxon>Insecta</taxon>
        <taxon>Pterygota</taxon>
        <taxon>Neoptera</taxon>
        <taxon>Endopterygota</taxon>
        <taxon>Lepidoptera</taxon>
        <taxon>Glossata</taxon>
        <taxon>Ditrysia</taxon>
        <taxon>Tineoidea</taxon>
        <taxon>Psychidae</taxon>
        <taxon>Oiketicinae</taxon>
        <taxon>Eumeta</taxon>
    </lineage>
</organism>
<dbReference type="AlphaFoldDB" id="A0A4C1ZDX9"/>
<reference evidence="2 3" key="1">
    <citation type="journal article" date="2019" name="Commun. Biol.">
        <title>The bagworm genome reveals a unique fibroin gene that provides high tensile strength.</title>
        <authorList>
            <person name="Kono N."/>
            <person name="Nakamura H."/>
            <person name="Ohtoshi R."/>
            <person name="Tomita M."/>
            <person name="Numata K."/>
            <person name="Arakawa K."/>
        </authorList>
    </citation>
    <scope>NUCLEOTIDE SEQUENCE [LARGE SCALE GENOMIC DNA]</scope>
</reference>
<accession>A0A4C1ZDX9</accession>
<name>A0A4C1ZDX9_EUMVA</name>
<feature type="region of interest" description="Disordered" evidence="1">
    <location>
        <begin position="1"/>
        <end position="24"/>
    </location>
</feature>
<dbReference type="Proteomes" id="UP000299102">
    <property type="component" value="Unassembled WGS sequence"/>
</dbReference>
<sequence length="122" mass="13691">MSNWLDWMGPSRSGAGGGGPTAEHRPLMMALRVPRSYGSMFPYYKFIRDALTESLHNETVSDWSYSRGGVCQPGPDLRGLLPHLPLVLRPTSKPVHLCLERNETDKFEKRLTTRPSPKLLAV</sequence>